<dbReference type="InterPro" id="IPR037066">
    <property type="entry name" value="Plug_dom_sf"/>
</dbReference>
<dbReference type="InterPro" id="IPR039426">
    <property type="entry name" value="TonB-dep_rcpt-like"/>
</dbReference>
<dbReference type="SUPFAM" id="SSF56935">
    <property type="entry name" value="Porins"/>
    <property type="match status" value="1"/>
</dbReference>
<dbReference type="Pfam" id="PF00593">
    <property type="entry name" value="TonB_dep_Rec_b-barrel"/>
    <property type="match status" value="1"/>
</dbReference>
<reference evidence="15 16" key="1">
    <citation type="journal article" date="2019" name="Int. J. Syst. Evol. Microbiol.">
        <title>The Global Catalogue of Microorganisms (GCM) 10K type strain sequencing project: providing services to taxonomists for standard genome sequencing and annotation.</title>
        <authorList>
            <consortium name="The Broad Institute Genomics Platform"/>
            <consortium name="The Broad Institute Genome Sequencing Center for Infectious Disease"/>
            <person name="Wu L."/>
            <person name="Ma J."/>
        </authorList>
    </citation>
    <scope>NUCLEOTIDE SEQUENCE [LARGE SCALE GENOMIC DNA]</scope>
    <source>
        <strain evidence="15 16">JCM 6886</strain>
    </source>
</reference>
<dbReference type="InterPro" id="IPR012910">
    <property type="entry name" value="Plug_dom"/>
</dbReference>
<dbReference type="InterPro" id="IPR000531">
    <property type="entry name" value="Beta-barrel_TonB"/>
</dbReference>
<evidence type="ECO:0000256" key="9">
    <source>
        <dbReference type="ARBA" id="ARBA00023237"/>
    </source>
</evidence>
<dbReference type="Proteomes" id="UP001501476">
    <property type="component" value="Unassembled WGS sequence"/>
</dbReference>
<dbReference type="PROSITE" id="PS52016">
    <property type="entry name" value="TONB_DEPENDENT_REC_3"/>
    <property type="match status" value="1"/>
</dbReference>
<comment type="caution">
    <text evidence="15">The sequence shown here is derived from an EMBL/GenBank/DDBJ whole genome shotgun (WGS) entry which is preliminary data.</text>
</comment>
<dbReference type="Pfam" id="PF07715">
    <property type="entry name" value="Plug"/>
    <property type="match status" value="1"/>
</dbReference>
<keyword evidence="8 15" id="KW-0675">Receptor</keyword>
<keyword evidence="12" id="KW-0732">Signal</keyword>
<evidence type="ECO:0000256" key="5">
    <source>
        <dbReference type="ARBA" id="ARBA00022692"/>
    </source>
</evidence>
<feature type="domain" description="TonB-dependent receptor-like beta-barrel" evidence="13">
    <location>
        <begin position="258"/>
        <end position="711"/>
    </location>
</feature>
<evidence type="ECO:0000256" key="1">
    <source>
        <dbReference type="ARBA" id="ARBA00004571"/>
    </source>
</evidence>
<evidence type="ECO:0000256" key="7">
    <source>
        <dbReference type="ARBA" id="ARBA00023136"/>
    </source>
</evidence>
<proteinExistence type="inferred from homology"/>
<evidence type="ECO:0000256" key="4">
    <source>
        <dbReference type="ARBA" id="ARBA00022452"/>
    </source>
</evidence>
<dbReference type="Gene3D" id="2.170.130.10">
    <property type="entry name" value="TonB-dependent receptor, plug domain"/>
    <property type="match status" value="1"/>
</dbReference>
<sequence>MAKKETKLGRSGFTRRANSQKWVMSTLAMALSSAMTTPAFAEEVDLDTVVIEGDKSTAESSPYAEPDAPYKANRLSDNKRTRDIAETPQTMTVLTKESIIDSGKTELKDILSAQPGITLGTGEGGNSFGDRYIIRGYEARNDVFTDGLRDPGLITRETFALEQVEITKGPSSTFAGRGSTGGAVNSVTKKASLDDDFTTLSGGLGTDEYQRYTLDTNKVLSDDFAVRFNALYSEADVPDRDPAEKRRQGALLSAIYQPTDELSLTADYYHFRADDRTDPGVALDRDTNKILKYDYVGQDGLDFQHSKADIFTFGFDVELTEGMRLENKSRVGKTENEYIVTAYSARSAGTRSFTGWQENDYLGNQTNLIIDQNLWGKRHTIVTGIEFAKEEMDAGNYDVNPSSVAVDPYNPNNNAWSGTASRNDASTQLELKTVSAYLMDTITLNEDWEVFAGIRYDYFDYDLWTAARNGRGGPQAEMDRSYSDGFWNGHTGVVFSPWKNGNIYASWSTSSNINGGEADAGGSCGYGGLCSDSDGNYKSADPEQSTNLEIGTKWNLLENNLLLTAAVFQITKDDVIEGGNDSYSGGGSLNTGENRVRGIELGLSGNITDRLSGQMGLALMHSETLKAFDPADEGKPKANFAKRSFNGQLKYQATQKFAFGGVVTYSSGMFGGQPDAAANTDISIPGYIVYDAFASYEINDNMTVRANILNLFDKDYYTALYRGGSIVYKGDARSANVNLTYKF</sequence>
<evidence type="ECO:0000256" key="2">
    <source>
        <dbReference type="ARBA" id="ARBA00009810"/>
    </source>
</evidence>
<protein>
    <submittedName>
        <fullName evidence="15">TonB-dependent receptor</fullName>
    </submittedName>
</protein>
<dbReference type="PANTHER" id="PTHR32552:SF83">
    <property type="entry name" value="BLR3904 PROTEIN"/>
    <property type="match status" value="1"/>
</dbReference>
<evidence type="ECO:0000313" key="15">
    <source>
        <dbReference type="EMBL" id="GAA0213484.1"/>
    </source>
</evidence>
<feature type="chain" id="PRO_5045788494" evidence="12">
    <location>
        <begin position="42"/>
        <end position="743"/>
    </location>
</feature>
<dbReference type="PANTHER" id="PTHR32552">
    <property type="entry name" value="FERRICHROME IRON RECEPTOR-RELATED"/>
    <property type="match status" value="1"/>
</dbReference>
<keyword evidence="6 11" id="KW-0798">TonB box</keyword>
<evidence type="ECO:0000256" key="3">
    <source>
        <dbReference type="ARBA" id="ARBA00022448"/>
    </source>
</evidence>
<name>A0ABN0T606_9GAMM</name>
<evidence type="ECO:0000256" key="8">
    <source>
        <dbReference type="ARBA" id="ARBA00023170"/>
    </source>
</evidence>
<evidence type="ECO:0000313" key="16">
    <source>
        <dbReference type="Proteomes" id="UP001501476"/>
    </source>
</evidence>
<feature type="signal peptide" evidence="12">
    <location>
        <begin position="1"/>
        <end position="41"/>
    </location>
</feature>
<dbReference type="CDD" id="cd01347">
    <property type="entry name" value="ligand_gated_channel"/>
    <property type="match status" value="1"/>
</dbReference>
<evidence type="ECO:0000259" key="13">
    <source>
        <dbReference type="Pfam" id="PF00593"/>
    </source>
</evidence>
<dbReference type="InterPro" id="IPR036942">
    <property type="entry name" value="Beta-barrel_TonB_sf"/>
</dbReference>
<organism evidence="15 16">
    <name type="scientific">Methylophaga marina</name>
    <dbReference type="NCBI Taxonomy" id="45495"/>
    <lineage>
        <taxon>Bacteria</taxon>
        <taxon>Pseudomonadati</taxon>
        <taxon>Pseudomonadota</taxon>
        <taxon>Gammaproteobacteria</taxon>
        <taxon>Thiotrichales</taxon>
        <taxon>Piscirickettsiaceae</taxon>
        <taxon>Methylophaga</taxon>
    </lineage>
</organism>
<accession>A0ABN0T606</accession>
<keyword evidence="4 10" id="KW-1134">Transmembrane beta strand</keyword>
<dbReference type="Gene3D" id="2.40.170.20">
    <property type="entry name" value="TonB-dependent receptor, beta-barrel domain"/>
    <property type="match status" value="1"/>
</dbReference>
<dbReference type="EMBL" id="BAAADG010000001">
    <property type="protein sequence ID" value="GAA0213484.1"/>
    <property type="molecule type" value="Genomic_DNA"/>
</dbReference>
<evidence type="ECO:0000256" key="10">
    <source>
        <dbReference type="PROSITE-ProRule" id="PRU01360"/>
    </source>
</evidence>
<evidence type="ECO:0000256" key="6">
    <source>
        <dbReference type="ARBA" id="ARBA00023077"/>
    </source>
</evidence>
<dbReference type="RefSeq" id="WP_286305426.1">
    <property type="nucleotide sequence ID" value="NZ_AP027741.1"/>
</dbReference>
<dbReference type="NCBIfam" id="TIGR01783">
    <property type="entry name" value="TonB-siderophor"/>
    <property type="match status" value="1"/>
</dbReference>
<keyword evidence="7 10" id="KW-0472">Membrane</keyword>
<keyword evidence="16" id="KW-1185">Reference proteome</keyword>
<evidence type="ECO:0000259" key="14">
    <source>
        <dbReference type="Pfam" id="PF07715"/>
    </source>
</evidence>
<evidence type="ECO:0000256" key="11">
    <source>
        <dbReference type="RuleBase" id="RU003357"/>
    </source>
</evidence>
<comment type="subcellular location">
    <subcellularLocation>
        <location evidence="1 10">Cell outer membrane</location>
        <topology evidence="1 10">Multi-pass membrane protein</topology>
    </subcellularLocation>
</comment>
<evidence type="ECO:0000256" key="12">
    <source>
        <dbReference type="SAM" id="SignalP"/>
    </source>
</evidence>
<feature type="domain" description="TonB-dependent receptor plug" evidence="14">
    <location>
        <begin position="84"/>
        <end position="183"/>
    </location>
</feature>
<keyword evidence="5 10" id="KW-0812">Transmembrane</keyword>
<dbReference type="InterPro" id="IPR010105">
    <property type="entry name" value="TonB_sidphr_rcpt"/>
</dbReference>
<keyword evidence="3 10" id="KW-0813">Transport</keyword>
<gene>
    <name evidence="15" type="ORF">GCM10008964_01140</name>
</gene>
<keyword evidence="9 10" id="KW-0998">Cell outer membrane</keyword>
<comment type="similarity">
    <text evidence="2 10 11">Belongs to the TonB-dependent receptor family.</text>
</comment>